<dbReference type="AlphaFoldDB" id="A0A840QE85"/>
<evidence type="ECO:0000313" key="2">
    <source>
        <dbReference type="Proteomes" id="UP000584374"/>
    </source>
</evidence>
<gene>
    <name evidence="1" type="ORF">BJ970_002847</name>
</gene>
<comment type="caution">
    <text evidence="1">The sequence shown here is derived from an EMBL/GenBank/DDBJ whole genome shotgun (WGS) entry which is preliminary data.</text>
</comment>
<keyword evidence="2" id="KW-1185">Reference proteome</keyword>
<protein>
    <submittedName>
        <fullName evidence="1">Uncharacterized protein</fullName>
    </submittedName>
</protein>
<evidence type="ECO:0000313" key="1">
    <source>
        <dbReference type="EMBL" id="MBB5155313.1"/>
    </source>
</evidence>
<name>A0A840QE85_9PSEU</name>
<dbReference type="Proteomes" id="UP000584374">
    <property type="component" value="Unassembled WGS sequence"/>
</dbReference>
<proteinExistence type="predicted"/>
<dbReference type="RefSeq" id="WP_184729406.1">
    <property type="nucleotide sequence ID" value="NZ_JACHIW010000001.1"/>
</dbReference>
<dbReference type="EMBL" id="JACHIW010000001">
    <property type="protein sequence ID" value="MBB5155313.1"/>
    <property type="molecule type" value="Genomic_DNA"/>
</dbReference>
<dbReference type="Gene3D" id="3.40.630.30">
    <property type="match status" value="1"/>
</dbReference>
<reference evidence="1 2" key="1">
    <citation type="submission" date="2020-08" db="EMBL/GenBank/DDBJ databases">
        <title>Sequencing the genomes of 1000 actinobacteria strains.</title>
        <authorList>
            <person name="Klenk H.-P."/>
        </authorList>
    </citation>
    <scope>NUCLEOTIDE SEQUENCE [LARGE SCALE GENOMIC DNA]</scope>
    <source>
        <strain evidence="1 2">DSM 45584</strain>
    </source>
</reference>
<sequence>MASSTSRREGCSRIRLDTAAELHEARALSASAGYREIPAYNDNQYAKHWYEKALR</sequence>
<organism evidence="1 2">
    <name type="scientific">Saccharopolyspora phatthalungensis</name>
    <dbReference type="NCBI Taxonomy" id="664693"/>
    <lineage>
        <taxon>Bacteria</taxon>
        <taxon>Bacillati</taxon>
        <taxon>Actinomycetota</taxon>
        <taxon>Actinomycetes</taxon>
        <taxon>Pseudonocardiales</taxon>
        <taxon>Pseudonocardiaceae</taxon>
        <taxon>Saccharopolyspora</taxon>
    </lineage>
</organism>
<accession>A0A840QE85</accession>